<evidence type="ECO:0000256" key="1">
    <source>
        <dbReference type="SAM" id="SignalP"/>
    </source>
</evidence>
<feature type="chain" id="PRO_5030572600" description="DUF945 family protein" evidence="1">
    <location>
        <begin position="30"/>
        <end position="470"/>
    </location>
</feature>
<dbReference type="Proteomes" id="UP000486760">
    <property type="component" value="Unassembled WGS sequence"/>
</dbReference>
<keyword evidence="1" id="KW-0732">Signal</keyword>
<evidence type="ECO:0008006" key="4">
    <source>
        <dbReference type="Google" id="ProtNLM"/>
    </source>
</evidence>
<reference evidence="2 3" key="1">
    <citation type="submission" date="2019-08" db="EMBL/GenBank/DDBJ databases">
        <title>Bioinformatics analysis of the strain L3 and L5.</title>
        <authorList>
            <person name="Li X."/>
        </authorList>
    </citation>
    <scope>NUCLEOTIDE SEQUENCE [LARGE SCALE GENOMIC DNA]</scope>
    <source>
        <strain evidence="2 3">L5</strain>
    </source>
</reference>
<dbReference type="RefSeq" id="WP_149327635.1">
    <property type="nucleotide sequence ID" value="NZ_VTPY01000003.1"/>
</dbReference>
<dbReference type="EMBL" id="VTPY01000003">
    <property type="protein sequence ID" value="KAA0012680.1"/>
    <property type="molecule type" value="Genomic_DNA"/>
</dbReference>
<evidence type="ECO:0000313" key="3">
    <source>
        <dbReference type="Proteomes" id="UP000486760"/>
    </source>
</evidence>
<sequence length="470" mass="50613">MKALQTGTSRLGRSLALAALLGASGAAVADAERLEADLRAMFGESGSLTLGDVSSAMLRSRVTAEDVRFEAQEGERLHIDRYIVSGDYDNPDEVTLEGVRIEDSLTELTLMTAERIVLGEPSRAVFPLHEGLAEDVRLGSLAIDDIAIELASELAEEMFIDTPLQTRRGRMTIDSVRGEDITRHAIGMFELTGVAGSTEDVDGRGSGSFTLASMRFEGLRGIDIEGEERLDTLLLRNLVVDSREFAGSVAQLDLDGAFEDGKGGLRLESLELDLARMIELAPADERTQLRMASNVLTGGTGELRMDAALLGSWQDMGEHSVLTSDSRIDIHDALRLAFDANLPVRLPEGMTPAEAFADADWLERATLLGGDLHLMLSDQGLFPRLVTLGAATQGVTEAQYIEQARTQAQGFGMMFGPEVQAVLVALVDLLEGSAEELDLRLTLPAQSKLSTYADDPLGLPGKLGVKVETR</sequence>
<dbReference type="AlphaFoldDB" id="A0A7V7KIH1"/>
<keyword evidence="3" id="KW-1185">Reference proteome</keyword>
<protein>
    <recommendedName>
        <fullName evidence="4">DUF945 family protein</fullName>
    </recommendedName>
</protein>
<gene>
    <name evidence="2" type="ORF">F0A17_06975</name>
</gene>
<proteinExistence type="predicted"/>
<name>A0A7V7KIH1_9GAMM</name>
<evidence type="ECO:0000313" key="2">
    <source>
        <dbReference type="EMBL" id="KAA0012680.1"/>
    </source>
</evidence>
<comment type="caution">
    <text evidence="2">The sequence shown here is derived from an EMBL/GenBank/DDBJ whole genome shotgun (WGS) entry which is preliminary data.</text>
</comment>
<feature type="signal peptide" evidence="1">
    <location>
        <begin position="1"/>
        <end position="29"/>
    </location>
</feature>
<organism evidence="2 3">
    <name type="scientific">Billgrantia pellis</name>
    <dbReference type="NCBI Taxonomy" id="2606936"/>
    <lineage>
        <taxon>Bacteria</taxon>
        <taxon>Pseudomonadati</taxon>
        <taxon>Pseudomonadota</taxon>
        <taxon>Gammaproteobacteria</taxon>
        <taxon>Oceanospirillales</taxon>
        <taxon>Halomonadaceae</taxon>
        <taxon>Billgrantia</taxon>
    </lineage>
</organism>
<accession>A0A7V7KIH1</accession>